<gene>
    <name evidence="1" type="ORF">Taro_010869</name>
</gene>
<reference evidence="1" key="1">
    <citation type="submission" date="2017-07" db="EMBL/GenBank/DDBJ databases">
        <title>Taro Niue Genome Assembly and Annotation.</title>
        <authorList>
            <person name="Atibalentja N."/>
            <person name="Keating K."/>
            <person name="Fields C.J."/>
        </authorList>
    </citation>
    <scope>NUCLEOTIDE SEQUENCE</scope>
    <source>
        <strain evidence="1">Niue_2</strain>
        <tissue evidence="1">Leaf</tissue>
    </source>
</reference>
<organism evidence="1 2">
    <name type="scientific">Colocasia esculenta</name>
    <name type="common">Wild taro</name>
    <name type="synonym">Arum esculentum</name>
    <dbReference type="NCBI Taxonomy" id="4460"/>
    <lineage>
        <taxon>Eukaryota</taxon>
        <taxon>Viridiplantae</taxon>
        <taxon>Streptophyta</taxon>
        <taxon>Embryophyta</taxon>
        <taxon>Tracheophyta</taxon>
        <taxon>Spermatophyta</taxon>
        <taxon>Magnoliopsida</taxon>
        <taxon>Liliopsida</taxon>
        <taxon>Araceae</taxon>
        <taxon>Aroideae</taxon>
        <taxon>Colocasieae</taxon>
        <taxon>Colocasia</taxon>
    </lineage>
</organism>
<protein>
    <submittedName>
        <fullName evidence="1">Uncharacterized protein</fullName>
    </submittedName>
</protein>
<dbReference type="EMBL" id="NMUH01000399">
    <property type="protein sequence ID" value="MQL78437.1"/>
    <property type="molecule type" value="Genomic_DNA"/>
</dbReference>
<dbReference type="AlphaFoldDB" id="A0A843U8N9"/>
<accession>A0A843U8N9</accession>
<dbReference type="Proteomes" id="UP000652761">
    <property type="component" value="Unassembled WGS sequence"/>
</dbReference>
<sequence length="75" mass="8246">MTYVEAMLFDGGTNTLSGTSSNELSAYAWRRHYAQKKTPHVLGIKSLASFGVLSSAFGFSCASSVRRHHRLSYDS</sequence>
<comment type="caution">
    <text evidence="1">The sequence shown here is derived from an EMBL/GenBank/DDBJ whole genome shotgun (WGS) entry which is preliminary data.</text>
</comment>
<evidence type="ECO:0000313" key="1">
    <source>
        <dbReference type="EMBL" id="MQL78437.1"/>
    </source>
</evidence>
<name>A0A843U8N9_COLES</name>
<proteinExistence type="predicted"/>
<keyword evidence="2" id="KW-1185">Reference proteome</keyword>
<evidence type="ECO:0000313" key="2">
    <source>
        <dbReference type="Proteomes" id="UP000652761"/>
    </source>
</evidence>